<dbReference type="Gene3D" id="1.10.540.10">
    <property type="entry name" value="Acyl-CoA dehydrogenase/oxidase, N-terminal domain"/>
    <property type="match status" value="1"/>
</dbReference>
<comment type="similarity">
    <text evidence="2 6">Belongs to the acyl-CoA dehydrogenase family.</text>
</comment>
<evidence type="ECO:0000259" key="9">
    <source>
        <dbReference type="Pfam" id="PF02771"/>
    </source>
</evidence>
<dbReference type="PROSITE" id="PS00073">
    <property type="entry name" value="ACYL_COA_DH_2"/>
    <property type="match status" value="1"/>
</dbReference>
<dbReference type="GO" id="GO:0005739">
    <property type="term" value="C:mitochondrion"/>
    <property type="evidence" value="ECO:0007669"/>
    <property type="project" value="TreeGrafter"/>
</dbReference>
<dbReference type="PhylomeDB" id="T1JLT5"/>
<keyword evidence="11" id="KW-1185">Reference proteome</keyword>
<dbReference type="Pfam" id="PF02770">
    <property type="entry name" value="Acyl-CoA_dh_M"/>
    <property type="match status" value="1"/>
</dbReference>
<dbReference type="InterPro" id="IPR006089">
    <property type="entry name" value="Acyl-CoA_DH_CS"/>
</dbReference>
<evidence type="ECO:0000313" key="11">
    <source>
        <dbReference type="Proteomes" id="UP000014500"/>
    </source>
</evidence>
<dbReference type="Gene3D" id="1.20.140.10">
    <property type="entry name" value="Butyryl-CoA Dehydrogenase, subunit A, domain 3"/>
    <property type="match status" value="1"/>
</dbReference>
<dbReference type="Pfam" id="PF00441">
    <property type="entry name" value="Acyl-CoA_dh_1"/>
    <property type="match status" value="1"/>
</dbReference>
<dbReference type="HOGENOM" id="CLU_018204_0_3_1"/>
<comment type="cofactor">
    <cofactor evidence="1 6">
        <name>FAD</name>
        <dbReference type="ChEBI" id="CHEBI:57692"/>
    </cofactor>
</comment>
<dbReference type="STRING" id="126957.T1JLT5"/>
<feature type="domain" description="Acyl-CoA oxidase/dehydrogenase middle" evidence="8">
    <location>
        <begin position="167"/>
        <end position="264"/>
    </location>
</feature>
<keyword evidence="5 6" id="KW-0560">Oxidoreductase</keyword>
<dbReference type="eggNOG" id="KOG0141">
    <property type="taxonomic scope" value="Eukaryota"/>
</dbReference>
<feature type="domain" description="Acyl-CoA dehydrogenase/oxidase N-terminal" evidence="9">
    <location>
        <begin position="53"/>
        <end position="163"/>
    </location>
</feature>
<dbReference type="GO" id="GO:0004466">
    <property type="term" value="F:long-chain fatty acyl-CoA dehydrogenase activity"/>
    <property type="evidence" value="ECO:0007669"/>
    <property type="project" value="TreeGrafter"/>
</dbReference>
<dbReference type="SUPFAM" id="SSF47203">
    <property type="entry name" value="Acyl-CoA dehydrogenase C-terminal domain-like"/>
    <property type="match status" value="1"/>
</dbReference>
<evidence type="ECO:0000313" key="10">
    <source>
        <dbReference type="EnsemblMetazoa" id="SMAR014815-PA"/>
    </source>
</evidence>
<keyword evidence="3 6" id="KW-0285">Flavoprotein</keyword>
<dbReference type="InterPro" id="IPR013786">
    <property type="entry name" value="AcylCoA_DH/ox_N"/>
</dbReference>
<evidence type="ECO:0008006" key="12">
    <source>
        <dbReference type="Google" id="ProtNLM"/>
    </source>
</evidence>
<dbReference type="GO" id="GO:0050660">
    <property type="term" value="F:flavin adenine dinucleotide binding"/>
    <property type="evidence" value="ECO:0007669"/>
    <property type="project" value="InterPro"/>
</dbReference>
<protein>
    <recommendedName>
        <fullName evidence="12">Long-chain-acyl-CoA dehydrogenase</fullName>
    </recommendedName>
</protein>
<dbReference type="InterPro" id="IPR009100">
    <property type="entry name" value="AcylCoA_DH/oxidase_NM_dom_sf"/>
</dbReference>
<sequence>MNYLKFSKSTSILYTKIHQTSIKTQLKCFYSSRREPFQSDSFLDIGTRQIYEEEHDIFRQMVRKFFKDEVKPNEDKWAKAGQVDRELWLKAGKLGLLGIDTPIELGGSGADFLMASIVMEEQAYANSSGPGFHVHSHIVMPYLARIGSPEQKAKYIPGMTSGKIIGSIAMSEPGAGSDLQGIRTNARKDGSDYVINGQKTFITNGFMCDVVITVAVMDPGAKSVAHGIGLFLVDADNPGLKKGKKLEKMGMKAQDTSELFYEDCRVPSSALLGKENNGFYYLMQELPQERLIISVVGVAHAEFMFEETRKYTVRHKLAEIKSEIAVARTFVDRCLLLHSQKKLDMTTAAIAKYWTTDMQNRVANQCVQLHGGWGYMLEYPICRAFVDARAQSLYGGTNEIMKELISRSIFP</sequence>
<evidence type="ECO:0000259" key="8">
    <source>
        <dbReference type="Pfam" id="PF02770"/>
    </source>
</evidence>
<dbReference type="OMA" id="MWEYPVA"/>
<name>T1JLT5_STRMM</name>
<dbReference type="PANTHER" id="PTHR48083:SF20">
    <property type="entry name" value="LONG-CHAIN SPECIFIC ACYL-COA DEHYDROGENASE, MITOCHONDRIAL"/>
    <property type="match status" value="1"/>
</dbReference>
<accession>T1JLT5</accession>
<evidence type="ECO:0000256" key="1">
    <source>
        <dbReference type="ARBA" id="ARBA00001974"/>
    </source>
</evidence>
<dbReference type="Gene3D" id="2.40.110.10">
    <property type="entry name" value="Butyryl-CoA Dehydrogenase, subunit A, domain 2"/>
    <property type="match status" value="1"/>
</dbReference>
<reference evidence="10" key="2">
    <citation type="submission" date="2015-02" db="UniProtKB">
        <authorList>
            <consortium name="EnsemblMetazoa"/>
        </authorList>
    </citation>
    <scope>IDENTIFICATION</scope>
</reference>
<evidence type="ECO:0000256" key="4">
    <source>
        <dbReference type="ARBA" id="ARBA00022827"/>
    </source>
</evidence>
<dbReference type="AlphaFoldDB" id="T1JLT5"/>
<dbReference type="EMBL" id="JH431714">
    <property type="status" value="NOT_ANNOTATED_CDS"/>
    <property type="molecule type" value="Genomic_DNA"/>
</dbReference>
<proteinExistence type="inferred from homology"/>
<evidence type="ECO:0000259" key="7">
    <source>
        <dbReference type="Pfam" id="PF00441"/>
    </source>
</evidence>
<reference evidence="11" key="1">
    <citation type="submission" date="2011-05" db="EMBL/GenBank/DDBJ databases">
        <authorList>
            <person name="Richards S.R."/>
            <person name="Qu J."/>
            <person name="Jiang H."/>
            <person name="Jhangiani S.N."/>
            <person name="Agravi P."/>
            <person name="Goodspeed R."/>
            <person name="Gross S."/>
            <person name="Mandapat C."/>
            <person name="Jackson L."/>
            <person name="Mathew T."/>
            <person name="Pu L."/>
            <person name="Thornton R."/>
            <person name="Saada N."/>
            <person name="Wilczek-Boney K.B."/>
            <person name="Lee S."/>
            <person name="Kovar C."/>
            <person name="Wu Y."/>
            <person name="Scherer S.E."/>
            <person name="Worley K.C."/>
            <person name="Muzny D.M."/>
            <person name="Gibbs R."/>
        </authorList>
    </citation>
    <scope>NUCLEOTIDE SEQUENCE</scope>
    <source>
        <strain evidence="11">Brora</strain>
    </source>
</reference>
<dbReference type="GO" id="GO:0042758">
    <property type="term" value="P:long-chain fatty acid catabolic process"/>
    <property type="evidence" value="ECO:0007669"/>
    <property type="project" value="TreeGrafter"/>
</dbReference>
<evidence type="ECO:0000256" key="2">
    <source>
        <dbReference type="ARBA" id="ARBA00009347"/>
    </source>
</evidence>
<dbReference type="SUPFAM" id="SSF56645">
    <property type="entry name" value="Acyl-CoA dehydrogenase NM domain-like"/>
    <property type="match status" value="1"/>
</dbReference>
<evidence type="ECO:0000256" key="3">
    <source>
        <dbReference type="ARBA" id="ARBA00022630"/>
    </source>
</evidence>
<dbReference type="InterPro" id="IPR009075">
    <property type="entry name" value="AcylCo_DH/oxidase_C"/>
</dbReference>
<dbReference type="PROSITE" id="PS00072">
    <property type="entry name" value="ACYL_COA_DH_1"/>
    <property type="match status" value="1"/>
</dbReference>
<dbReference type="InterPro" id="IPR036250">
    <property type="entry name" value="AcylCo_DH-like_C"/>
</dbReference>
<keyword evidence="4 6" id="KW-0274">FAD</keyword>
<dbReference type="FunFam" id="2.40.110.10:FF:000002">
    <property type="entry name" value="Acyl-CoA dehydrogenase fadE12"/>
    <property type="match status" value="1"/>
</dbReference>
<dbReference type="Pfam" id="PF02771">
    <property type="entry name" value="Acyl-CoA_dh_N"/>
    <property type="match status" value="1"/>
</dbReference>
<dbReference type="InterPro" id="IPR050741">
    <property type="entry name" value="Acyl-CoA_dehydrogenase"/>
</dbReference>
<organism evidence="10 11">
    <name type="scientific">Strigamia maritima</name>
    <name type="common">European centipede</name>
    <name type="synonym">Geophilus maritimus</name>
    <dbReference type="NCBI Taxonomy" id="126957"/>
    <lineage>
        <taxon>Eukaryota</taxon>
        <taxon>Metazoa</taxon>
        <taxon>Ecdysozoa</taxon>
        <taxon>Arthropoda</taxon>
        <taxon>Myriapoda</taxon>
        <taxon>Chilopoda</taxon>
        <taxon>Pleurostigmophora</taxon>
        <taxon>Geophilomorpha</taxon>
        <taxon>Linotaeniidae</taxon>
        <taxon>Strigamia</taxon>
    </lineage>
</organism>
<dbReference type="InterPro" id="IPR006091">
    <property type="entry name" value="Acyl-CoA_Oxase/DH_mid-dom"/>
</dbReference>
<dbReference type="GO" id="GO:0033539">
    <property type="term" value="P:fatty acid beta-oxidation using acyl-CoA dehydrogenase"/>
    <property type="evidence" value="ECO:0007669"/>
    <property type="project" value="TreeGrafter"/>
</dbReference>
<dbReference type="EnsemblMetazoa" id="SMAR014815-RA">
    <property type="protein sequence ID" value="SMAR014815-PA"/>
    <property type="gene ID" value="SMAR014815"/>
</dbReference>
<dbReference type="InterPro" id="IPR037069">
    <property type="entry name" value="AcylCoA_DH/ox_N_sf"/>
</dbReference>
<evidence type="ECO:0000256" key="5">
    <source>
        <dbReference type="ARBA" id="ARBA00023002"/>
    </source>
</evidence>
<dbReference type="GO" id="GO:0019254">
    <property type="term" value="P:carnitine metabolic process, CoA-linked"/>
    <property type="evidence" value="ECO:0007669"/>
    <property type="project" value="TreeGrafter"/>
</dbReference>
<feature type="domain" description="Acyl-CoA dehydrogenase/oxidase C-terminal" evidence="7">
    <location>
        <begin position="276"/>
        <end position="409"/>
    </location>
</feature>
<dbReference type="PANTHER" id="PTHR48083">
    <property type="entry name" value="MEDIUM-CHAIN SPECIFIC ACYL-COA DEHYDROGENASE, MITOCHONDRIAL-RELATED"/>
    <property type="match status" value="1"/>
</dbReference>
<dbReference type="FunFam" id="1.10.540.10:FF:000026">
    <property type="entry name" value="Acyl-CoA dehydrogenase medium chain"/>
    <property type="match status" value="1"/>
</dbReference>
<dbReference type="InterPro" id="IPR046373">
    <property type="entry name" value="Acyl-CoA_Oxase/DH_mid-dom_sf"/>
</dbReference>
<dbReference type="Proteomes" id="UP000014500">
    <property type="component" value="Unassembled WGS sequence"/>
</dbReference>
<evidence type="ECO:0000256" key="6">
    <source>
        <dbReference type="RuleBase" id="RU362125"/>
    </source>
</evidence>